<name>A0A6V7Q5I0_ANACO</name>
<dbReference type="AlphaFoldDB" id="A0A6V7Q5I0"/>
<proteinExistence type="predicted"/>
<accession>A0A6V7Q5I0</accession>
<protein>
    <submittedName>
        <fullName evidence="2">Uncharacterized protein</fullName>
    </submittedName>
</protein>
<evidence type="ECO:0000256" key="1">
    <source>
        <dbReference type="SAM" id="MobiDB-lite"/>
    </source>
</evidence>
<reference evidence="2" key="1">
    <citation type="submission" date="2020-07" db="EMBL/GenBank/DDBJ databases">
        <authorList>
            <person name="Lin J."/>
        </authorList>
    </citation>
    <scope>NUCLEOTIDE SEQUENCE</scope>
</reference>
<gene>
    <name evidence="2" type="ORF">CB5_LOCUS21491</name>
</gene>
<dbReference type="EMBL" id="LR862133">
    <property type="protein sequence ID" value="CAD1838280.1"/>
    <property type="molecule type" value="Genomic_DNA"/>
</dbReference>
<evidence type="ECO:0000313" key="2">
    <source>
        <dbReference type="EMBL" id="CAD1838280.1"/>
    </source>
</evidence>
<organism evidence="2">
    <name type="scientific">Ananas comosus var. bracteatus</name>
    <name type="common">red pineapple</name>
    <dbReference type="NCBI Taxonomy" id="296719"/>
    <lineage>
        <taxon>Eukaryota</taxon>
        <taxon>Viridiplantae</taxon>
        <taxon>Streptophyta</taxon>
        <taxon>Embryophyta</taxon>
        <taxon>Tracheophyta</taxon>
        <taxon>Spermatophyta</taxon>
        <taxon>Magnoliopsida</taxon>
        <taxon>Liliopsida</taxon>
        <taxon>Poales</taxon>
        <taxon>Bromeliaceae</taxon>
        <taxon>Bromelioideae</taxon>
        <taxon>Ananas</taxon>
    </lineage>
</organism>
<sequence length="105" mass="11076">MASAPPPDSSSSSPPPAPDSSSSPPPPPTLLLLRPLRLPIPLLLCPLRPRFFFFAPSAPRFFVPSASFDLSSTDGGLTAATGFEFPSTHRRFSATARSTTAAAFF</sequence>
<feature type="region of interest" description="Disordered" evidence="1">
    <location>
        <begin position="1"/>
        <end position="28"/>
    </location>
</feature>